<keyword evidence="3" id="KW-1003">Cell membrane</keyword>
<dbReference type="Pfam" id="PF01153">
    <property type="entry name" value="Glypican"/>
    <property type="match status" value="1"/>
</dbReference>
<evidence type="ECO:0000256" key="3">
    <source>
        <dbReference type="ARBA" id="ARBA00022475"/>
    </source>
</evidence>
<evidence type="ECO:0000256" key="1">
    <source>
        <dbReference type="ARBA" id="ARBA00004609"/>
    </source>
</evidence>
<reference evidence="12" key="2">
    <citation type="submission" date="2025-09" db="UniProtKB">
        <authorList>
            <consortium name="Ensembl"/>
        </authorList>
    </citation>
    <scope>IDENTIFICATION</scope>
</reference>
<dbReference type="InterPro" id="IPR001863">
    <property type="entry name" value="Glypican"/>
</dbReference>
<evidence type="ECO:0000313" key="13">
    <source>
        <dbReference type="Proteomes" id="UP000264820"/>
    </source>
</evidence>
<comment type="subcellular location">
    <subcellularLocation>
        <location evidence="1">Cell membrane</location>
        <topology evidence="1">Lipid-anchor</topology>
        <topology evidence="1">GPI-anchor</topology>
    </subcellularLocation>
</comment>
<feature type="signal peptide" evidence="11">
    <location>
        <begin position="1"/>
        <end position="27"/>
    </location>
</feature>
<dbReference type="AlphaFoldDB" id="A0A3Q3DMJ3"/>
<dbReference type="GO" id="GO:0098552">
    <property type="term" value="C:side of membrane"/>
    <property type="evidence" value="ECO:0007669"/>
    <property type="project" value="UniProtKB-KW"/>
</dbReference>
<keyword evidence="10" id="KW-0449">Lipoprotein</keyword>
<organism evidence="12 13">
    <name type="scientific">Hippocampus comes</name>
    <name type="common">Tiger tail seahorse</name>
    <dbReference type="NCBI Taxonomy" id="109280"/>
    <lineage>
        <taxon>Eukaryota</taxon>
        <taxon>Metazoa</taxon>
        <taxon>Chordata</taxon>
        <taxon>Craniata</taxon>
        <taxon>Vertebrata</taxon>
        <taxon>Euteleostomi</taxon>
        <taxon>Actinopterygii</taxon>
        <taxon>Neopterygii</taxon>
        <taxon>Teleostei</taxon>
        <taxon>Neoteleostei</taxon>
        <taxon>Acanthomorphata</taxon>
        <taxon>Syngnathiaria</taxon>
        <taxon>Syngnathiformes</taxon>
        <taxon>Syngnathoidei</taxon>
        <taxon>Syngnathidae</taxon>
        <taxon>Hippocampus</taxon>
    </lineage>
</organism>
<comment type="similarity">
    <text evidence="2">Belongs to the glypican family.</text>
</comment>
<evidence type="ECO:0000256" key="10">
    <source>
        <dbReference type="ARBA" id="ARBA00023288"/>
    </source>
</evidence>
<evidence type="ECO:0000313" key="12">
    <source>
        <dbReference type="Ensembl" id="ENSHCOP00000015905.1"/>
    </source>
</evidence>
<keyword evidence="6" id="KW-0654">Proteoglycan</keyword>
<accession>A0A3Q3DMJ3</accession>
<evidence type="ECO:0000256" key="8">
    <source>
        <dbReference type="ARBA" id="ARBA00023180"/>
    </source>
</evidence>
<name>A0A3Q3DMJ3_HIPCM</name>
<evidence type="ECO:0000256" key="7">
    <source>
        <dbReference type="ARBA" id="ARBA00023136"/>
    </source>
</evidence>
<evidence type="ECO:0000256" key="9">
    <source>
        <dbReference type="ARBA" id="ARBA00023207"/>
    </source>
</evidence>
<reference evidence="12" key="1">
    <citation type="submission" date="2025-08" db="UniProtKB">
        <authorList>
            <consortium name="Ensembl"/>
        </authorList>
    </citation>
    <scope>IDENTIFICATION</scope>
</reference>
<dbReference type="STRING" id="109280.ENSHCOP00000015905"/>
<evidence type="ECO:0000256" key="4">
    <source>
        <dbReference type="ARBA" id="ARBA00022622"/>
    </source>
</evidence>
<keyword evidence="5 11" id="KW-0732">Signal</keyword>
<dbReference type="Proteomes" id="UP000264820">
    <property type="component" value="Unplaced"/>
</dbReference>
<keyword evidence="8" id="KW-0325">Glycoprotein</keyword>
<dbReference type="GO" id="GO:0009966">
    <property type="term" value="P:regulation of signal transduction"/>
    <property type="evidence" value="ECO:0007669"/>
    <property type="project" value="InterPro"/>
</dbReference>
<keyword evidence="7" id="KW-0472">Membrane</keyword>
<evidence type="ECO:0000256" key="5">
    <source>
        <dbReference type="ARBA" id="ARBA00022729"/>
    </source>
</evidence>
<sequence length="92" mass="9718">METWLAVPKFQLLGLLCAVAALSGSRSSVAAAGRSCADTRQVYAEKGYSTGTAPVTQISGKTLQLTQSYTFCFSNQNEVVLNQITSPPLCAV</sequence>
<feature type="chain" id="PRO_5018529556" evidence="11">
    <location>
        <begin position="28"/>
        <end position="92"/>
    </location>
</feature>
<dbReference type="Ensembl" id="ENSHCOT00000023942.1">
    <property type="protein sequence ID" value="ENSHCOP00000015905.1"/>
    <property type="gene ID" value="ENSHCOG00000000522.1"/>
</dbReference>
<evidence type="ECO:0000256" key="2">
    <source>
        <dbReference type="ARBA" id="ARBA00010260"/>
    </source>
</evidence>
<keyword evidence="4" id="KW-0336">GPI-anchor</keyword>
<dbReference type="GO" id="GO:0005886">
    <property type="term" value="C:plasma membrane"/>
    <property type="evidence" value="ECO:0007669"/>
    <property type="project" value="UniProtKB-SubCell"/>
</dbReference>
<keyword evidence="13" id="KW-1185">Reference proteome</keyword>
<protein>
    <submittedName>
        <fullName evidence="12">Uncharacterized protein</fullName>
    </submittedName>
</protein>
<proteinExistence type="inferred from homology"/>
<evidence type="ECO:0000256" key="6">
    <source>
        <dbReference type="ARBA" id="ARBA00022974"/>
    </source>
</evidence>
<keyword evidence="9" id="KW-0357">Heparan sulfate</keyword>
<evidence type="ECO:0000256" key="11">
    <source>
        <dbReference type="SAM" id="SignalP"/>
    </source>
</evidence>